<evidence type="ECO:0000259" key="8">
    <source>
        <dbReference type="PROSITE" id="PS50928"/>
    </source>
</evidence>
<dbReference type="Pfam" id="PF00528">
    <property type="entry name" value="BPD_transp_1"/>
    <property type="match status" value="1"/>
</dbReference>
<dbReference type="PANTHER" id="PTHR30151:SF0">
    <property type="entry name" value="ABC TRANSPORTER PERMEASE PROTEIN MJ0413-RELATED"/>
    <property type="match status" value="1"/>
</dbReference>
<dbReference type="InterPro" id="IPR035906">
    <property type="entry name" value="MetI-like_sf"/>
</dbReference>
<evidence type="ECO:0000256" key="3">
    <source>
        <dbReference type="ARBA" id="ARBA00022475"/>
    </source>
</evidence>
<evidence type="ECO:0000256" key="1">
    <source>
        <dbReference type="ARBA" id="ARBA00004651"/>
    </source>
</evidence>
<dbReference type="GeneID" id="68617132"/>
<comment type="similarity">
    <text evidence="7">Belongs to the binding-protein-dependent transport system permease family.</text>
</comment>
<evidence type="ECO:0000256" key="6">
    <source>
        <dbReference type="ARBA" id="ARBA00023136"/>
    </source>
</evidence>
<sequence>MTDGATSDTKSRWALGHLDNLWLYIRPIIALFVLWQVISLFGLIPEQALPAPLSVWDSMVELVNSGSLLSIVKITIVRVLLAFSIAVFVGFSIGMLMSQSRIVEWFFDPIISVAFPIPKVTLVPIYVLWFGFGTVSTVALAATSALFPVAISTYDGTKSVDREIIWSAQSMGLSRLETSLKVIVPAALPDILNGVQISLFLSFVVVVVAEMVTSGSGLGRVLVESVRFFDTPQAVAAVIIIAFFGLLFDKLFRLVRARFLWWAE</sequence>
<keyword evidence="3" id="KW-1003">Cell membrane</keyword>
<dbReference type="GO" id="GO:0005886">
    <property type="term" value="C:plasma membrane"/>
    <property type="evidence" value="ECO:0007669"/>
    <property type="project" value="UniProtKB-SubCell"/>
</dbReference>
<keyword evidence="4 7" id="KW-0812">Transmembrane</keyword>
<dbReference type="EMBL" id="BAABKX010000024">
    <property type="protein sequence ID" value="GAA5063059.1"/>
    <property type="molecule type" value="Genomic_DNA"/>
</dbReference>
<dbReference type="PROSITE" id="PS50928">
    <property type="entry name" value="ABC_TM1"/>
    <property type="match status" value="1"/>
</dbReference>
<feature type="transmembrane region" description="Helical" evidence="7">
    <location>
        <begin position="135"/>
        <end position="154"/>
    </location>
</feature>
<dbReference type="CDD" id="cd06261">
    <property type="entry name" value="TM_PBP2"/>
    <property type="match status" value="1"/>
</dbReference>
<evidence type="ECO:0000256" key="4">
    <source>
        <dbReference type="ARBA" id="ARBA00022692"/>
    </source>
</evidence>
<reference evidence="9 10" key="1">
    <citation type="journal article" date="2019" name="Int. J. Syst. Evol. Microbiol.">
        <title>The Global Catalogue of Microorganisms (GCM) 10K type strain sequencing project: providing services to taxonomists for standard genome sequencing and annotation.</title>
        <authorList>
            <consortium name="The Broad Institute Genomics Platform"/>
            <consortium name="The Broad Institute Genome Sequencing Center for Infectious Disease"/>
            <person name="Wu L."/>
            <person name="Ma J."/>
        </authorList>
    </citation>
    <scope>NUCLEOTIDE SEQUENCE [LARGE SCALE GENOMIC DNA]</scope>
    <source>
        <strain evidence="9 10">JCM 17504</strain>
    </source>
</reference>
<dbReference type="SUPFAM" id="SSF161098">
    <property type="entry name" value="MetI-like"/>
    <property type="match status" value="1"/>
</dbReference>
<proteinExistence type="inferred from homology"/>
<dbReference type="Proteomes" id="UP001501729">
    <property type="component" value="Unassembled WGS sequence"/>
</dbReference>
<feature type="transmembrane region" description="Helical" evidence="7">
    <location>
        <begin position="21"/>
        <end position="44"/>
    </location>
</feature>
<dbReference type="GO" id="GO:0055085">
    <property type="term" value="P:transmembrane transport"/>
    <property type="evidence" value="ECO:0007669"/>
    <property type="project" value="InterPro"/>
</dbReference>
<dbReference type="AlphaFoldDB" id="A0AAV3UQ97"/>
<keyword evidence="5 7" id="KW-1133">Transmembrane helix</keyword>
<dbReference type="RefSeq" id="WP_227778565.1">
    <property type="nucleotide sequence ID" value="NZ_BAABKX010000024.1"/>
</dbReference>
<gene>
    <name evidence="9" type="ORF">GCM10025751_51110</name>
</gene>
<dbReference type="Gene3D" id="1.10.3720.10">
    <property type="entry name" value="MetI-like"/>
    <property type="match status" value="1"/>
</dbReference>
<evidence type="ECO:0000256" key="2">
    <source>
        <dbReference type="ARBA" id="ARBA00022448"/>
    </source>
</evidence>
<evidence type="ECO:0000313" key="9">
    <source>
        <dbReference type="EMBL" id="GAA5063059.1"/>
    </source>
</evidence>
<feature type="domain" description="ABC transmembrane type-1" evidence="8">
    <location>
        <begin position="72"/>
        <end position="252"/>
    </location>
</feature>
<evidence type="ECO:0000256" key="5">
    <source>
        <dbReference type="ARBA" id="ARBA00022989"/>
    </source>
</evidence>
<keyword evidence="2 7" id="KW-0813">Transport</keyword>
<evidence type="ECO:0000256" key="7">
    <source>
        <dbReference type="RuleBase" id="RU363032"/>
    </source>
</evidence>
<dbReference type="PANTHER" id="PTHR30151">
    <property type="entry name" value="ALKANE SULFONATE ABC TRANSPORTER-RELATED, MEMBRANE SUBUNIT"/>
    <property type="match status" value="1"/>
</dbReference>
<feature type="transmembrane region" description="Helical" evidence="7">
    <location>
        <begin position="68"/>
        <end position="93"/>
    </location>
</feature>
<feature type="transmembrane region" description="Helical" evidence="7">
    <location>
        <begin position="233"/>
        <end position="252"/>
    </location>
</feature>
<feature type="transmembrane region" description="Helical" evidence="7">
    <location>
        <begin position="105"/>
        <end position="129"/>
    </location>
</feature>
<evidence type="ECO:0000313" key="10">
    <source>
        <dbReference type="Proteomes" id="UP001501729"/>
    </source>
</evidence>
<comment type="caution">
    <text evidence="9">The sequence shown here is derived from an EMBL/GenBank/DDBJ whole genome shotgun (WGS) entry which is preliminary data.</text>
</comment>
<feature type="transmembrane region" description="Helical" evidence="7">
    <location>
        <begin position="191"/>
        <end position="213"/>
    </location>
</feature>
<accession>A0AAV3UQ97</accession>
<organism evidence="9 10">
    <name type="scientific">Haladaptatus pallidirubidus</name>
    <dbReference type="NCBI Taxonomy" id="1008152"/>
    <lineage>
        <taxon>Archaea</taxon>
        <taxon>Methanobacteriati</taxon>
        <taxon>Methanobacteriota</taxon>
        <taxon>Stenosarchaea group</taxon>
        <taxon>Halobacteria</taxon>
        <taxon>Halobacteriales</taxon>
        <taxon>Haladaptataceae</taxon>
        <taxon>Haladaptatus</taxon>
    </lineage>
</organism>
<dbReference type="InterPro" id="IPR000515">
    <property type="entry name" value="MetI-like"/>
</dbReference>
<keyword evidence="10" id="KW-1185">Reference proteome</keyword>
<protein>
    <submittedName>
        <fullName evidence="9">ABC transporter permease</fullName>
    </submittedName>
</protein>
<comment type="subcellular location">
    <subcellularLocation>
        <location evidence="1 7">Cell membrane</location>
        <topology evidence="1 7">Multi-pass membrane protein</topology>
    </subcellularLocation>
</comment>
<keyword evidence="6 7" id="KW-0472">Membrane</keyword>
<name>A0AAV3UQ97_9EURY</name>